<reference evidence="2 4" key="1">
    <citation type="submission" date="2018-08" db="EMBL/GenBank/DDBJ databases">
        <title>The first complete genome of Treponema rectale (CHPAT), a commensal spirochete of the bovine rectum.</title>
        <authorList>
            <person name="Staton G.J."/>
            <person name="Clegg S.R."/>
            <person name="Carter S.D."/>
            <person name="Radford A.D."/>
            <person name="Darby A."/>
            <person name="Hall N."/>
            <person name="Birtles R.J."/>
            <person name="Evans N.J."/>
        </authorList>
    </citation>
    <scope>NUCLEOTIDE SEQUENCE [LARGE SCALE GENOMIC DNA]</scope>
    <source>
        <strain evidence="2 4">CHPA</strain>
    </source>
</reference>
<name>A0A840SEA5_9SPIR</name>
<protein>
    <submittedName>
        <fullName evidence="1">Uncharacterized protein</fullName>
    </submittedName>
</protein>
<dbReference type="AlphaFoldDB" id="A0A840SEA5"/>
<evidence type="ECO:0000313" key="3">
    <source>
        <dbReference type="Proteomes" id="UP000578697"/>
    </source>
</evidence>
<sequence>MTFEQVELELKKIFDKATAEGKNELVLVSKEFFEQMEVKPEYRDCIPMCCKVMKSNIKEGVDEVLYHTASWQSHTLKIKYKLPR</sequence>
<organism evidence="1 3">
    <name type="scientific">Treponema rectale</name>
    <dbReference type="NCBI Taxonomy" id="744512"/>
    <lineage>
        <taxon>Bacteria</taxon>
        <taxon>Pseudomonadati</taxon>
        <taxon>Spirochaetota</taxon>
        <taxon>Spirochaetia</taxon>
        <taxon>Spirochaetales</taxon>
        <taxon>Treponemataceae</taxon>
        <taxon>Treponema</taxon>
    </lineage>
</organism>
<dbReference type="EMBL" id="JACHFR010000002">
    <property type="protein sequence ID" value="MBB5219070.1"/>
    <property type="molecule type" value="Genomic_DNA"/>
</dbReference>
<keyword evidence="3" id="KW-1185">Reference proteome</keyword>
<proteinExistence type="predicted"/>
<reference evidence="1 3" key="2">
    <citation type="submission" date="2020-08" db="EMBL/GenBank/DDBJ databases">
        <title>Genomic Encyclopedia of Type Strains, Phase IV (KMG-IV): sequencing the most valuable type-strain genomes for metagenomic binning, comparative biology and taxonomic classification.</title>
        <authorList>
            <person name="Goeker M."/>
        </authorList>
    </citation>
    <scope>NUCLEOTIDE SEQUENCE [LARGE SCALE GENOMIC DNA]</scope>
    <source>
        <strain evidence="1 3">DSM 103679</strain>
    </source>
</reference>
<accession>A0A840SEA5</accession>
<dbReference type="EMBL" id="CP031517">
    <property type="protein sequence ID" value="QOS41024.1"/>
    <property type="molecule type" value="Genomic_DNA"/>
</dbReference>
<evidence type="ECO:0000313" key="2">
    <source>
        <dbReference type="EMBL" id="QOS41024.1"/>
    </source>
</evidence>
<dbReference type="RefSeq" id="WP_184652502.1">
    <property type="nucleotide sequence ID" value="NZ_JACHFR010000002.1"/>
</dbReference>
<evidence type="ECO:0000313" key="4">
    <source>
        <dbReference type="Proteomes" id="UP000593591"/>
    </source>
</evidence>
<dbReference type="Proteomes" id="UP000593591">
    <property type="component" value="Chromosome"/>
</dbReference>
<evidence type="ECO:0000313" key="1">
    <source>
        <dbReference type="EMBL" id="MBB5219070.1"/>
    </source>
</evidence>
<dbReference type="Proteomes" id="UP000578697">
    <property type="component" value="Unassembled WGS sequence"/>
</dbReference>
<gene>
    <name evidence="2" type="ORF">DYE49_11430</name>
    <name evidence="1" type="ORF">HNP77_001439</name>
</gene>
<dbReference type="KEGG" id="trc:DYE49_11430"/>